<feature type="transmembrane region" description="Helical" evidence="1">
    <location>
        <begin position="6"/>
        <end position="24"/>
    </location>
</feature>
<dbReference type="AlphaFoldDB" id="A0A6J6EEV1"/>
<dbReference type="Pfam" id="PF00085">
    <property type="entry name" value="Thioredoxin"/>
    <property type="match status" value="1"/>
</dbReference>
<sequence>MDPLQIVVILAALLLVATLLGFAWQNAQGRVHRQKADSLPPDVPPELVDQNTRFTLLQFSGPVCSYCDAMRGVLQRAVVAHPGVVSHREIDITDDPELTRALRVSQTPTTFIVTTTGHVVSRISGAAKPPVIESEIQNALTSRKAASDEYLI</sequence>
<protein>
    <submittedName>
        <fullName evidence="3">Unannotated protein</fullName>
    </submittedName>
</protein>
<keyword evidence="1" id="KW-1133">Transmembrane helix</keyword>
<accession>A0A6J6EEV1</accession>
<dbReference type="InterPro" id="IPR036249">
    <property type="entry name" value="Thioredoxin-like_sf"/>
</dbReference>
<evidence type="ECO:0000313" key="3">
    <source>
        <dbReference type="EMBL" id="CAB4575110.1"/>
    </source>
</evidence>
<reference evidence="3" key="1">
    <citation type="submission" date="2020-05" db="EMBL/GenBank/DDBJ databases">
        <authorList>
            <person name="Chiriac C."/>
            <person name="Salcher M."/>
            <person name="Ghai R."/>
            <person name="Kavagutti S V."/>
        </authorList>
    </citation>
    <scope>NUCLEOTIDE SEQUENCE</scope>
</reference>
<evidence type="ECO:0000259" key="2">
    <source>
        <dbReference type="Pfam" id="PF00085"/>
    </source>
</evidence>
<name>A0A6J6EEV1_9ZZZZ</name>
<keyword evidence="1" id="KW-0812">Transmembrane</keyword>
<proteinExistence type="predicted"/>
<gene>
    <name evidence="3" type="ORF">UFOPK1684_00992</name>
</gene>
<organism evidence="3">
    <name type="scientific">freshwater metagenome</name>
    <dbReference type="NCBI Taxonomy" id="449393"/>
    <lineage>
        <taxon>unclassified sequences</taxon>
        <taxon>metagenomes</taxon>
        <taxon>ecological metagenomes</taxon>
    </lineage>
</organism>
<dbReference type="EMBL" id="CAEZTM010000046">
    <property type="protein sequence ID" value="CAB4575110.1"/>
    <property type="molecule type" value="Genomic_DNA"/>
</dbReference>
<keyword evidence="1" id="KW-0472">Membrane</keyword>
<dbReference type="SUPFAM" id="SSF52833">
    <property type="entry name" value="Thioredoxin-like"/>
    <property type="match status" value="1"/>
</dbReference>
<evidence type="ECO:0000256" key="1">
    <source>
        <dbReference type="SAM" id="Phobius"/>
    </source>
</evidence>
<dbReference type="Gene3D" id="3.40.30.10">
    <property type="entry name" value="Glutaredoxin"/>
    <property type="match status" value="1"/>
</dbReference>
<dbReference type="InterPro" id="IPR013766">
    <property type="entry name" value="Thioredoxin_domain"/>
</dbReference>
<feature type="domain" description="Thioredoxin" evidence="2">
    <location>
        <begin position="47"/>
        <end position="136"/>
    </location>
</feature>